<feature type="region of interest" description="Disordered" evidence="1">
    <location>
        <begin position="1"/>
        <end position="72"/>
    </location>
</feature>
<keyword evidence="3" id="KW-1185">Reference proteome</keyword>
<name>A0ABW3PFT8_9PROT</name>
<gene>
    <name evidence="2" type="ORF">ACFQ2T_12765</name>
</gene>
<evidence type="ECO:0000313" key="3">
    <source>
        <dbReference type="Proteomes" id="UP001597206"/>
    </source>
</evidence>
<accession>A0ABW3PFT8</accession>
<protein>
    <submittedName>
        <fullName evidence="2">Uncharacterized protein</fullName>
    </submittedName>
</protein>
<proteinExistence type="predicted"/>
<feature type="compositionally biased region" description="Basic and acidic residues" evidence="1">
    <location>
        <begin position="26"/>
        <end position="43"/>
    </location>
</feature>
<feature type="compositionally biased region" description="Polar residues" evidence="1">
    <location>
        <begin position="46"/>
        <end position="57"/>
    </location>
</feature>
<evidence type="ECO:0000256" key="1">
    <source>
        <dbReference type="SAM" id="MobiDB-lite"/>
    </source>
</evidence>
<dbReference type="Proteomes" id="UP001597206">
    <property type="component" value="Unassembled WGS sequence"/>
</dbReference>
<dbReference type="EMBL" id="JBHTLN010000002">
    <property type="protein sequence ID" value="MFD1123385.1"/>
    <property type="molecule type" value="Genomic_DNA"/>
</dbReference>
<dbReference type="RefSeq" id="WP_379035003.1">
    <property type="nucleotide sequence ID" value="NZ_JBHTLN010000002.1"/>
</dbReference>
<reference evidence="3" key="1">
    <citation type="journal article" date="2019" name="Int. J. Syst. Evol. Microbiol.">
        <title>The Global Catalogue of Microorganisms (GCM) 10K type strain sequencing project: providing services to taxonomists for standard genome sequencing and annotation.</title>
        <authorList>
            <consortium name="The Broad Institute Genomics Platform"/>
            <consortium name="The Broad Institute Genome Sequencing Center for Infectious Disease"/>
            <person name="Wu L."/>
            <person name="Ma J."/>
        </authorList>
    </citation>
    <scope>NUCLEOTIDE SEQUENCE [LARGE SCALE GENOMIC DNA]</scope>
    <source>
        <strain evidence="3">CCUG 58411</strain>
    </source>
</reference>
<comment type="caution">
    <text evidence="2">The sequence shown here is derived from an EMBL/GenBank/DDBJ whole genome shotgun (WGS) entry which is preliminary data.</text>
</comment>
<evidence type="ECO:0000313" key="2">
    <source>
        <dbReference type="EMBL" id="MFD1123385.1"/>
    </source>
</evidence>
<feature type="compositionally biased region" description="Acidic residues" evidence="1">
    <location>
        <begin position="62"/>
        <end position="72"/>
    </location>
</feature>
<sequence length="72" mass="7821">MALTAKVGTDDNSLESSVIPSETNEIDVREEQSQKISPEHEAYPADQNTIDPGQSHTPGLDPEADELADEEK</sequence>
<feature type="compositionally biased region" description="Polar residues" evidence="1">
    <location>
        <begin position="10"/>
        <end position="23"/>
    </location>
</feature>
<organism evidence="2 3">
    <name type="scientific">Methylophilus flavus</name>
    <dbReference type="NCBI Taxonomy" id="640084"/>
    <lineage>
        <taxon>Bacteria</taxon>
        <taxon>Pseudomonadati</taxon>
        <taxon>Pseudomonadota</taxon>
        <taxon>Betaproteobacteria</taxon>
        <taxon>Nitrosomonadales</taxon>
        <taxon>Methylophilaceae</taxon>
        <taxon>Methylophilus</taxon>
    </lineage>
</organism>